<dbReference type="EMBL" id="CP009048">
    <property type="protein sequence ID" value="AIL62550.1"/>
    <property type="molecule type" value="Genomic_DNA"/>
</dbReference>
<dbReference type="AlphaFoldDB" id="A0A077FD36"/>
<dbReference type="KEGG" id="palk:PSAKL28_33910"/>
<evidence type="ECO:0000313" key="1">
    <source>
        <dbReference type="EMBL" id="AIL62550.1"/>
    </source>
</evidence>
<dbReference type="HOGENOM" id="CLU_2772710_0_0_6"/>
<gene>
    <name evidence="1" type="ORF">PSAKL28_33910</name>
</gene>
<reference evidence="1 2" key="1">
    <citation type="submission" date="2014-07" db="EMBL/GenBank/DDBJ databases">
        <authorList>
            <person name="Lee K."/>
            <person name="Lim J.Y."/>
            <person name="Hwang I."/>
        </authorList>
    </citation>
    <scope>NUCLEOTIDE SEQUENCE [LARGE SCALE GENOMIC DNA]</scope>
    <source>
        <strain evidence="1 2">KL28</strain>
    </source>
</reference>
<organism evidence="1 2">
    <name type="scientific">Pseudomonas alkylphenolica</name>
    <dbReference type="NCBI Taxonomy" id="237609"/>
    <lineage>
        <taxon>Bacteria</taxon>
        <taxon>Pseudomonadati</taxon>
        <taxon>Pseudomonadota</taxon>
        <taxon>Gammaproteobacteria</taxon>
        <taxon>Pseudomonadales</taxon>
        <taxon>Pseudomonadaceae</taxon>
        <taxon>Pseudomonas</taxon>
    </lineage>
</organism>
<proteinExistence type="predicted"/>
<accession>A0A077FD36</accession>
<sequence>MLFLVLSNAKAYVTIGWGFNELGFHPAIKGKVSHFCAVNVGFLVFRIFQEVFVTIYFLFEESEKFHFAL</sequence>
<name>A0A077FD36_9PSED</name>
<protein>
    <submittedName>
        <fullName evidence="1">Uncharacterized protein</fullName>
    </submittedName>
</protein>
<evidence type="ECO:0000313" key="2">
    <source>
        <dbReference type="Proteomes" id="UP000028931"/>
    </source>
</evidence>
<dbReference type="Proteomes" id="UP000028931">
    <property type="component" value="Chromosome"/>
</dbReference>